<evidence type="ECO:0000313" key="4">
    <source>
        <dbReference type="Proteomes" id="UP000025227"/>
    </source>
</evidence>
<dbReference type="GO" id="GO:0031267">
    <property type="term" value="F:small GTPase binding"/>
    <property type="evidence" value="ECO:0007669"/>
    <property type="project" value="InterPro"/>
</dbReference>
<dbReference type="InterPro" id="IPR015425">
    <property type="entry name" value="FH2_Formin"/>
</dbReference>
<keyword evidence="4" id="KW-1185">Reference proteome</keyword>
<feature type="coiled-coil region" evidence="1">
    <location>
        <begin position="431"/>
        <end position="458"/>
    </location>
</feature>
<dbReference type="SMART" id="SM00498">
    <property type="entry name" value="FH2"/>
    <property type="match status" value="1"/>
</dbReference>
<dbReference type="PANTHER" id="PTHR45725:SF1">
    <property type="entry name" value="DISHEVELLED ASSOCIATED ACTIVATOR OF MORPHOGENESIS, ISOFORM D"/>
    <property type="match status" value="1"/>
</dbReference>
<evidence type="ECO:0000259" key="2">
    <source>
        <dbReference type="PROSITE" id="PS51232"/>
    </source>
</evidence>
<dbReference type="InterPro" id="IPR051425">
    <property type="entry name" value="Formin_Homology"/>
</dbReference>
<dbReference type="Pfam" id="PF06367">
    <property type="entry name" value="Drf_FH3"/>
    <property type="match status" value="1"/>
</dbReference>
<dbReference type="InterPro" id="IPR014768">
    <property type="entry name" value="GBD/FH3_dom"/>
</dbReference>
<dbReference type="OMA" id="SLEFRMH"/>
<dbReference type="SMART" id="SM01140">
    <property type="entry name" value="Drf_GBD"/>
    <property type="match status" value="1"/>
</dbReference>
<dbReference type="AlphaFoldDB" id="A0A7I4YVD0"/>
<feature type="domain" description="GBD/FH3" evidence="2">
    <location>
        <begin position="38"/>
        <end position="404"/>
    </location>
</feature>
<dbReference type="Gene3D" id="1.20.58.2220">
    <property type="entry name" value="Formin, FH2 domain"/>
    <property type="match status" value="1"/>
</dbReference>
<dbReference type="InterPro" id="IPR011989">
    <property type="entry name" value="ARM-like"/>
</dbReference>
<dbReference type="PROSITE" id="PS51444">
    <property type="entry name" value="FH2"/>
    <property type="match status" value="1"/>
</dbReference>
<name>A0A7I4YVD0_HAECO</name>
<dbReference type="GO" id="GO:0030838">
    <property type="term" value="P:positive regulation of actin filament polymerization"/>
    <property type="evidence" value="ECO:0007669"/>
    <property type="project" value="TreeGrafter"/>
</dbReference>
<evidence type="ECO:0000256" key="1">
    <source>
        <dbReference type="SAM" id="Coils"/>
    </source>
</evidence>
<dbReference type="PANTHER" id="PTHR45725">
    <property type="entry name" value="FORMIN HOMOLOGY 2 FAMILY MEMBER"/>
    <property type="match status" value="1"/>
</dbReference>
<reference evidence="5" key="1">
    <citation type="submission" date="2020-12" db="UniProtKB">
        <authorList>
            <consortium name="WormBaseParasite"/>
        </authorList>
    </citation>
    <scope>IDENTIFICATION</scope>
    <source>
        <strain evidence="5">MHco3</strain>
    </source>
</reference>
<dbReference type="SUPFAM" id="SSF101447">
    <property type="entry name" value="Formin homology 2 domain (FH2 domain)"/>
    <property type="match status" value="1"/>
</dbReference>
<sequence length="979" mass="111792">MDFIDNCMESIFTCFNRKKNDEATNRSAHQPLHYLDPLGLLDDGKLEKDFEKLVEECGLSEERRADLRTYSREKKLVMLTTQTFRPEEDCEKLISLLRTFEKEQQNPFAPVSVLQDVAITLRTQCSSFVEQFVNADGVQLLSTLLLRCHLSPGRDQQTLCLLGAFRALLNSTKGRIAVLQDDEALLAIARAIELRDSKCKIVAVEILSGLCFVPEDGHCKVLKALTQVSSVFGERTRFQTLVSELHRSQSSEKETDRTRIAILGLINALLRTGHAESSLEFRVHLRCEFLMLGMARAATLIRPQASNRLQDHLDLFEMMRKEDEIVLSGGNSEDSGASSPVNFESASDIAEALHSKLRSSPALPHFMSLLQHLFMVPSDEKHLPLWRLFDLILQHLTLQATVQGMSDVEETFASTVDMEEILTRLHTHCDYERLESDMERMKEELDQERVRAMELDNRIADLNDGRDSISSRISNISSSPSDPCPSMSPLPPICPPAIAPPPPPPSLVLGTMRNDETQKRVPKPTGSLKSFNWLKLTESKVKGTAWEFIEDEKMYKQLDLENVASTFASSSQKEEDIDFYSTVSRRTRDIQVSVIDPRRYQNCTIMLSKLKLSHREIRAALLAMDDKGKLPKDMLEQMLKFVPSKEEINLLRNAVNRHNSPSVLALADRYLYEMAQIPRFEHRLRSLYIIRTFQERFDCLTPHIQSVTKASSAVSSSKKFKQLLALVLALGNYLNYGKRNGNAFGFDLTSLNRLNDVKFAYRSDRTLLHYILQVIDNRFPDLGKLRRELAAVYDAARYNRNEVLAEIRSLEQGITAVRSELAFMKEAAYQEQLTQVASNEEWKEDQFEAVAKQFVVTACEQYHTLEKLHSEMKAKFSACAAQFCFDTLNPEEMFGCLAKFLTAFCEAQQQLWTENEHKEQVKRQTIARSYFAKKASRRRENERDFDQLISALQSGDLFKDDLSRLRTSFRVAKKSRAKP</sequence>
<evidence type="ECO:0000313" key="5">
    <source>
        <dbReference type="WBParaSite" id="HCON_00147220-00001"/>
    </source>
</evidence>
<organism evidence="4 5">
    <name type="scientific">Haemonchus contortus</name>
    <name type="common">Barber pole worm</name>
    <dbReference type="NCBI Taxonomy" id="6289"/>
    <lineage>
        <taxon>Eukaryota</taxon>
        <taxon>Metazoa</taxon>
        <taxon>Ecdysozoa</taxon>
        <taxon>Nematoda</taxon>
        <taxon>Chromadorea</taxon>
        <taxon>Rhabditida</taxon>
        <taxon>Rhabditina</taxon>
        <taxon>Rhabditomorpha</taxon>
        <taxon>Strongyloidea</taxon>
        <taxon>Trichostrongylidae</taxon>
        <taxon>Haemonchus</taxon>
    </lineage>
</organism>
<accession>A0A7I4YVD0</accession>
<dbReference type="SMART" id="SM01139">
    <property type="entry name" value="Drf_FH3"/>
    <property type="match status" value="1"/>
</dbReference>
<dbReference type="Gene3D" id="1.10.238.150">
    <property type="entry name" value="Formin, FH3 diaphanous domain"/>
    <property type="match status" value="1"/>
</dbReference>
<dbReference type="InterPro" id="IPR010472">
    <property type="entry name" value="FH3_dom"/>
</dbReference>
<dbReference type="Proteomes" id="UP000025227">
    <property type="component" value="Unplaced"/>
</dbReference>
<dbReference type="PROSITE" id="PS51232">
    <property type="entry name" value="GBD_FH3"/>
    <property type="match status" value="1"/>
</dbReference>
<keyword evidence="1" id="KW-0175">Coiled coil</keyword>
<evidence type="ECO:0000259" key="3">
    <source>
        <dbReference type="PROSITE" id="PS51444"/>
    </source>
</evidence>
<dbReference type="Pfam" id="PF06371">
    <property type="entry name" value="Drf_GBD"/>
    <property type="match status" value="1"/>
</dbReference>
<dbReference type="GO" id="GO:0003779">
    <property type="term" value="F:actin binding"/>
    <property type="evidence" value="ECO:0007669"/>
    <property type="project" value="InterPro"/>
</dbReference>
<dbReference type="OrthoDB" id="1104827at2759"/>
<dbReference type="GO" id="GO:0030036">
    <property type="term" value="P:actin cytoskeleton organization"/>
    <property type="evidence" value="ECO:0007669"/>
    <property type="project" value="InterPro"/>
</dbReference>
<dbReference type="InterPro" id="IPR016024">
    <property type="entry name" value="ARM-type_fold"/>
</dbReference>
<dbReference type="Gene3D" id="1.25.10.10">
    <property type="entry name" value="Leucine-rich Repeat Variant"/>
    <property type="match status" value="1"/>
</dbReference>
<dbReference type="SUPFAM" id="SSF48371">
    <property type="entry name" value="ARM repeat"/>
    <property type="match status" value="1"/>
</dbReference>
<proteinExistence type="predicted"/>
<dbReference type="WBParaSite" id="HCON_00147220-00001">
    <property type="protein sequence ID" value="HCON_00147220-00001"/>
    <property type="gene ID" value="HCON_00147220"/>
</dbReference>
<feature type="domain" description="FH2" evidence="3">
    <location>
        <begin position="518"/>
        <end position="930"/>
    </location>
</feature>
<protein>
    <submittedName>
        <fullName evidence="5">GBD/FH3 domain-containing protein</fullName>
    </submittedName>
</protein>
<dbReference type="InterPro" id="IPR042201">
    <property type="entry name" value="FH2_Formin_sf"/>
</dbReference>
<dbReference type="Pfam" id="PF02181">
    <property type="entry name" value="FH2"/>
    <property type="match status" value="1"/>
</dbReference>
<dbReference type="InterPro" id="IPR010473">
    <property type="entry name" value="GTPase-bd"/>
</dbReference>